<name>A0A1L3SRA3_9HYPH</name>
<protein>
    <recommendedName>
        <fullName evidence="1">YdhG-like domain-containing protein</fullName>
    </recommendedName>
</protein>
<keyword evidence="3" id="KW-1185">Reference proteome</keyword>
<feature type="domain" description="YdhG-like" evidence="1">
    <location>
        <begin position="21"/>
        <end position="125"/>
    </location>
</feature>
<evidence type="ECO:0000313" key="2">
    <source>
        <dbReference type="EMBL" id="APH71934.1"/>
    </source>
</evidence>
<gene>
    <name evidence="2" type="ORF">BSQ44_11605</name>
</gene>
<dbReference type="Proteomes" id="UP000182840">
    <property type="component" value="Chromosome"/>
</dbReference>
<dbReference type="Pfam" id="PF08818">
    <property type="entry name" value="DUF1801"/>
    <property type="match status" value="1"/>
</dbReference>
<organism evidence="2 3">
    <name type="scientific">Aquibium oceanicum</name>
    <dbReference type="NCBI Taxonomy" id="1670800"/>
    <lineage>
        <taxon>Bacteria</taxon>
        <taxon>Pseudomonadati</taxon>
        <taxon>Pseudomonadota</taxon>
        <taxon>Alphaproteobacteria</taxon>
        <taxon>Hyphomicrobiales</taxon>
        <taxon>Phyllobacteriaceae</taxon>
        <taxon>Aquibium</taxon>
    </lineage>
</organism>
<evidence type="ECO:0000313" key="3">
    <source>
        <dbReference type="Proteomes" id="UP000182840"/>
    </source>
</evidence>
<dbReference type="OrthoDB" id="328972at2"/>
<dbReference type="KEGG" id="meso:BSQ44_11605"/>
<reference evidence="3" key="1">
    <citation type="submission" date="2016-11" db="EMBL/GenBank/DDBJ databases">
        <title>Mesorhizobium oceanicum sp. nov., isolated from deep seawater in South China Sea.</title>
        <authorList>
            <person name="Fu G.-Y."/>
        </authorList>
    </citation>
    <scope>NUCLEOTIDE SEQUENCE [LARGE SCALE GENOMIC DNA]</scope>
    <source>
        <strain evidence="3">B7</strain>
    </source>
</reference>
<dbReference type="EMBL" id="CP018171">
    <property type="protein sequence ID" value="APH71934.1"/>
    <property type="molecule type" value="Genomic_DNA"/>
</dbReference>
<dbReference type="SUPFAM" id="SSF159888">
    <property type="entry name" value="YdhG-like"/>
    <property type="match status" value="1"/>
</dbReference>
<evidence type="ECO:0000259" key="1">
    <source>
        <dbReference type="Pfam" id="PF08818"/>
    </source>
</evidence>
<dbReference type="RefSeq" id="WP_072604221.1">
    <property type="nucleotide sequence ID" value="NZ_CP018171.1"/>
</dbReference>
<proteinExistence type="predicted"/>
<sequence>MTAAPSPEVAEVFARMPEPIRDQALALRALVQEAAASIDGVKLVETLKWGEPAYLPGRAGTTVRIGWDRSSGDVRLLVNCQTTLVEHWRTRFDGRLAFEGNRAVVVPVAAPLDVPALRACIADALTYHASKRRN</sequence>
<accession>A0A1L3SRA3</accession>
<dbReference type="AlphaFoldDB" id="A0A1L3SRA3"/>
<dbReference type="STRING" id="1670800.BSQ44_11605"/>
<dbReference type="InterPro" id="IPR014922">
    <property type="entry name" value="YdhG-like"/>
</dbReference>